<reference evidence="3 4" key="1">
    <citation type="submission" date="2019-02" db="EMBL/GenBank/DDBJ databases">
        <title>Genomic Encyclopedia of Type Strains, Phase IV (KMG-IV): sequencing the most valuable type-strain genomes for metagenomic binning, comparative biology and taxonomic classification.</title>
        <authorList>
            <person name="Goeker M."/>
        </authorList>
    </citation>
    <scope>NUCLEOTIDE SEQUENCE [LARGE SCALE GENOMIC DNA]</scope>
    <source>
        <strain evidence="3 4">DSM 18116</strain>
    </source>
</reference>
<gene>
    <name evidence="3" type="ORF">EV199_5115</name>
</gene>
<feature type="region of interest" description="Disordered" evidence="1">
    <location>
        <begin position="25"/>
        <end position="49"/>
    </location>
</feature>
<organism evidence="3 4">
    <name type="scientific">Pseudobacter ginsenosidimutans</name>
    <dbReference type="NCBI Taxonomy" id="661488"/>
    <lineage>
        <taxon>Bacteria</taxon>
        <taxon>Pseudomonadati</taxon>
        <taxon>Bacteroidota</taxon>
        <taxon>Chitinophagia</taxon>
        <taxon>Chitinophagales</taxon>
        <taxon>Chitinophagaceae</taxon>
        <taxon>Pseudobacter</taxon>
    </lineage>
</organism>
<feature type="signal peptide" evidence="2">
    <location>
        <begin position="1"/>
        <end position="19"/>
    </location>
</feature>
<dbReference type="OrthoDB" id="1368741at2"/>
<evidence type="ECO:0008006" key="5">
    <source>
        <dbReference type="Google" id="ProtNLM"/>
    </source>
</evidence>
<dbReference type="Gene3D" id="3.10.450.360">
    <property type="match status" value="1"/>
</dbReference>
<feature type="compositionally biased region" description="Basic and acidic residues" evidence="1">
    <location>
        <begin position="26"/>
        <end position="49"/>
    </location>
</feature>
<proteinExistence type="predicted"/>
<evidence type="ECO:0000256" key="2">
    <source>
        <dbReference type="SAM" id="SignalP"/>
    </source>
</evidence>
<evidence type="ECO:0000313" key="4">
    <source>
        <dbReference type="Proteomes" id="UP000293874"/>
    </source>
</evidence>
<keyword evidence="2" id="KW-0732">Signal</keyword>
<name>A0A4Q7MR91_9BACT</name>
<dbReference type="SUPFAM" id="SSF160574">
    <property type="entry name" value="BT0923-like"/>
    <property type="match status" value="1"/>
</dbReference>
<dbReference type="RefSeq" id="WP_130543625.1">
    <property type="nucleotide sequence ID" value="NZ_CP042431.1"/>
</dbReference>
<evidence type="ECO:0000256" key="1">
    <source>
        <dbReference type="SAM" id="MobiDB-lite"/>
    </source>
</evidence>
<sequence length="187" mass="21670">MKKIFILLAASVVTLAANAQNITQVSKKEMKHEKHQEKKNERKELRKLEGTEASYQSKEAFLEAFPNATDVNWSRDKFYDIASFNLNGIHQTAYYDYKSELVGTVIPKTFSDLPASAQKWIDKKYAGYEKGRVILFDDNEYNETDMMLYGLQFQDEDNYFIELQKGTSDIVLQVTPEGNVFYFTEVK</sequence>
<protein>
    <recommendedName>
        <fullName evidence="5">PepSY-like beta-lactamase-inhibitor</fullName>
    </recommendedName>
</protein>
<comment type="caution">
    <text evidence="3">The sequence shown here is derived from an EMBL/GenBank/DDBJ whole genome shotgun (WGS) entry which is preliminary data.</text>
</comment>
<dbReference type="Proteomes" id="UP000293874">
    <property type="component" value="Unassembled WGS sequence"/>
</dbReference>
<accession>A0A4Q7MR91</accession>
<keyword evidence="4" id="KW-1185">Reference proteome</keyword>
<feature type="chain" id="PRO_5020996499" description="PepSY-like beta-lactamase-inhibitor" evidence="2">
    <location>
        <begin position="20"/>
        <end position="187"/>
    </location>
</feature>
<dbReference type="EMBL" id="SGXA01000003">
    <property type="protein sequence ID" value="RZS69279.1"/>
    <property type="molecule type" value="Genomic_DNA"/>
</dbReference>
<dbReference type="AlphaFoldDB" id="A0A4Q7MR91"/>
<evidence type="ECO:0000313" key="3">
    <source>
        <dbReference type="EMBL" id="RZS69279.1"/>
    </source>
</evidence>